<evidence type="ECO:0000256" key="1">
    <source>
        <dbReference type="ARBA" id="ARBA00022729"/>
    </source>
</evidence>
<dbReference type="PANTHER" id="PTHR10900">
    <property type="entry name" value="PERIOSTIN-RELATED"/>
    <property type="match status" value="1"/>
</dbReference>
<accession>A0A7Y9G620</accession>
<evidence type="ECO:0000259" key="3">
    <source>
        <dbReference type="PROSITE" id="PS50213"/>
    </source>
</evidence>
<feature type="compositionally biased region" description="Low complexity" evidence="2">
    <location>
        <begin position="86"/>
        <end position="102"/>
    </location>
</feature>
<dbReference type="RefSeq" id="WP_308427243.1">
    <property type="nucleotide sequence ID" value="NZ_BMRD01000006.1"/>
</dbReference>
<dbReference type="FunFam" id="2.30.180.10:FF:000019">
    <property type="entry name" value="Cell surface lipoprotein"/>
    <property type="match status" value="1"/>
</dbReference>
<dbReference type="GO" id="GO:0050839">
    <property type="term" value="F:cell adhesion molecule binding"/>
    <property type="evidence" value="ECO:0007669"/>
    <property type="project" value="TreeGrafter"/>
</dbReference>
<dbReference type="SUPFAM" id="SSF82153">
    <property type="entry name" value="FAS1 domain"/>
    <property type="match status" value="1"/>
</dbReference>
<dbReference type="Pfam" id="PF02469">
    <property type="entry name" value="Fasciclin"/>
    <property type="match status" value="1"/>
</dbReference>
<feature type="domain" description="FAS1" evidence="3">
    <location>
        <begin position="129"/>
        <end position="259"/>
    </location>
</feature>
<dbReference type="Proteomes" id="UP000591272">
    <property type="component" value="Unassembled WGS sequence"/>
</dbReference>
<evidence type="ECO:0000313" key="5">
    <source>
        <dbReference type="Proteomes" id="UP000591272"/>
    </source>
</evidence>
<name>A0A7Y9G620_9ACTN</name>
<dbReference type="InterPro" id="IPR014756">
    <property type="entry name" value="Ig_E-set"/>
</dbReference>
<gene>
    <name evidence="4" type="ORF">BJ999_000931</name>
</gene>
<dbReference type="AlphaFoldDB" id="A0A7Y9G620"/>
<keyword evidence="5" id="KW-1185">Reference proteome</keyword>
<dbReference type="GO" id="GO:0005615">
    <property type="term" value="C:extracellular space"/>
    <property type="evidence" value="ECO:0007669"/>
    <property type="project" value="TreeGrafter"/>
</dbReference>
<dbReference type="InterPro" id="IPR000782">
    <property type="entry name" value="FAS1_domain"/>
</dbReference>
<evidence type="ECO:0000256" key="2">
    <source>
        <dbReference type="SAM" id="MobiDB-lite"/>
    </source>
</evidence>
<protein>
    <submittedName>
        <fullName evidence="4">Putative surface protein with fasciclin (FAS1) repeats</fullName>
    </submittedName>
</protein>
<organism evidence="4 5">
    <name type="scientific">Actinomadura citrea</name>
    <dbReference type="NCBI Taxonomy" id="46158"/>
    <lineage>
        <taxon>Bacteria</taxon>
        <taxon>Bacillati</taxon>
        <taxon>Actinomycetota</taxon>
        <taxon>Actinomycetes</taxon>
        <taxon>Streptosporangiales</taxon>
        <taxon>Thermomonosporaceae</taxon>
        <taxon>Actinomadura</taxon>
    </lineage>
</organism>
<comment type="caution">
    <text evidence="4">The sequence shown here is derived from an EMBL/GenBank/DDBJ whole genome shotgun (WGS) entry which is preliminary data.</text>
</comment>
<dbReference type="GO" id="GO:0031012">
    <property type="term" value="C:extracellular matrix"/>
    <property type="evidence" value="ECO:0007669"/>
    <property type="project" value="TreeGrafter"/>
</dbReference>
<feature type="region of interest" description="Disordered" evidence="2">
    <location>
        <begin position="78"/>
        <end position="102"/>
    </location>
</feature>
<dbReference type="PROSITE" id="PS50213">
    <property type="entry name" value="FAS1"/>
    <property type="match status" value="1"/>
</dbReference>
<sequence>MEGPPPEARLAPVPGLDTWRQWVAEWDAAPGSHTLRCRATDGTGHTQFPTKEFTVYRNRIVAGVLAATALATGATACSGDDKDDAAAAPAGSSAPAASPSGVPGAGIPFGPACSAVPASGKGSFQGMSTDPVATAASSNPVLSTLVGAVKKAGLVDTLNGSKNITVFAPTNDAFKKIPKATLDKAMADKKTLTSILTYHVIGRRVSPAGLGTGDFKTLNGAMLKSSGSGDSYTVGEDANVVCGNVQTANATVYIIDSVLMPPK</sequence>
<dbReference type="EMBL" id="JACCBT010000001">
    <property type="protein sequence ID" value="NYE10635.1"/>
    <property type="molecule type" value="Genomic_DNA"/>
</dbReference>
<proteinExistence type="predicted"/>
<dbReference type="GO" id="GO:0007155">
    <property type="term" value="P:cell adhesion"/>
    <property type="evidence" value="ECO:0007669"/>
    <property type="project" value="TreeGrafter"/>
</dbReference>
<dbReference type="SUPFAM" id="SSF81296">
    <property type="entry name" value="E set domains"/>
    <property type="match status" value="1"/>
</dbReference>
<dbReference type="InterPro" id="IPR036378">
    <property type="entry name" value="FAS1_dom_sf"/>
</dbReference>
<reference evidence="4 5" key="1">
    <citation type="submission" date="2020-07" db="EMBL/GenBank/DDBJ databases">
        <title>Sequencing the genomes of 1000 actinobacteria strains.</title>
        <authorList>
            <person name="Klenk H.-P."/>
        </authorList>
    </citation>
    <scope>NUCLEOTIDE SEQUENCE [LARGE SCALE GENOMIC DNA]</scope>
    <source>
        <strain evidence="4 5">DSM 43461</strain>
    </source>
</reference>
<dbReference type="InterPro" id="IPR050904">
    <property type="entry name" value="Adhesion/Biosynth-related"/>
</dbReference>
<dbReference type="PANTHER" id="PTHR10900:SF77">
    <property type="entry name" value="FI19380P1"/>
    <property type="match status" value="1"/>
</dbReference>
<dbReference type="GO" id="GO:0030198">
    <property type="term" value="P:extracellular matrix organization"/>
    <property type="evidence" value="ECO:0007669"/>
    <property type="project" value="TreeGrafter"/>
</dbReference>
<dbReference type="Gene3D" id="2.60.40.650">
    <property type="match status" value="1"/>
</dbReference>
<dbReference type="SMART" id="SM00554">
    <property type="entry name" value="FAS1"/>
    <property type="match status" value="1"/>
</dbReference>
<keyword evidence="1" id="KW-0732">Signal</keyword>
<evidence type="ECO:0000313" key="4">
    <source>
        <dbReference type="EMBL" id="NYE10635.1"/>
    </source>
</evidence>
<dbReference type="Gene3D" id="2.30.180.10">
    <property type="entry name" value="FAS1 domain"/>
    <property type="match status" value="1"/>
</dbReference>